<gene>
    <name evidence="2" type="ORF">PLEPLA_LOCUS2841</name>
</gene>
<feature type="region of interest" description="Disordered" evidence="1">
    <location>
        <begin position="129"/>
        <end position="153"/>
    </location>
</feature>
<name>A0A9N7Y749_PLEPL</name>
<feature type="compositionally biased region" description="Basic and acidic residues" evidence="1">
    <location>
        <begin position="24"/>
        <end position="33"/>
    </location>
</feature>
<accession>A0A9N7Y749</accession>
<evidence type="ECO:0000256" key="1">
    <source>
        <dbReference type="SAM" id="MobiDB-lite"/>
    </source>
</evidence>
<reference evidence="2" key="1">
    <citation type="submission" date="2020-03" db="EMBL/GenBank/DDBJ databases">
        <authorList>
            <person name="Weist P."/>
        </authorList>
    </citation>
    <scope>NUCLEOTIDE SEQUENCE</scope>
</reference>
<protein>
    <submittedName>
        <fullName evidence="2">Uncharacterized protein</fullName>
    </submittedName>
</protein>
<feature type="compositionally biased region" description="Basic and acidic residues" evidence="1">
    <location>
        <begin position="1"/>
        <end position="10"/>
    </location>
</feature>
<dbReference type="Proteomes" id="UP001153269">
    <property type="component" value="Unassembled WGS sequence"/>
</dbReference>
<feature type="region of interest" description="Disordered" evidence="1">
    <location>
        <begin position="1"/>
        <end position="33"/>
    </location>
</feature>
<evidence type="ECO:0000313" key="2">
    <source>
        <dbReference type="EMBL" id="CAB1415128.1"/>
    </source>
</evidence>
<keyword evidence="3" id="KW-1185">Reference proteome</keyword>
<evidence type="ECO:0000313" key="3">
    <source>
        <dbReference type="Proteomes" id="UP001153269"/>
    </source>
</evidence>
<sequence>MSEEAKEKATGKSAHRKKKGKKRREGEWETRQELSRCVNGVTMTTTDPLGEGGSERKLVISWRDVVQPHIKYQVALFMLNTLSRRNPGLRVRQVTLHRAVIPAGMPGAQQFASADPAAVVHGSPFLLRQTLPEKPDDSSGTITRHRSESGPRRVGNVILEPRFKRAFQTSLYPAMLSFSFLEDPLGVPKTDGMRCPSSKSVIYPGDSSLENIHPEYLKCEVPPRHPELKLVPFESEGEATLLLSHCQ</sequence>
<dbReference type="AlphaFoldDB" id="A0A9N7Y749"/>
<comment type="caution">
    <text evidence="2">The sequence shown here is derived from an EMBL/GenBank/DDBJ whole genome shotgun (WGS) entry which is preliminary data.</text>
</comment>
<proteinExistence type="predicted"/>
<organism evidence="2 3">
    <name type="scientific">Pleuronectes platessa</name>
    <name type="common">European plaice</name>
    <dbReference type="NCBI Taxonomy" id="8262"/>
    <lineage>
        <taxon>Eukaryota</taxon>
        <taxon>Metazoa</taxon>
        <taxon>Chordata</taxon>
        <taxon>Craniata</taxon>
        <taxon>Vertebrata</taxon>
        <taxon>Euteleostomi</taxon>
        <taxon>Actinopterygii</taxon>
        <taxon>Neopterygii</taxon>
        <taxon>Teleostei</taxon>
        <taxon>Neoteleostei</taxon>
        <taxon>Acanthomorphata</taxon>
        <taxon>Carangaria</taxon>
        <taxon>Pleuronectiformes</taxon>
        <taxon>Pleuronectoidei</taxon>
        <taxon>Pleuronectidae</taxon>
        <taxon>Pleuronectes</taxon>
    </lineage>
</organism>
<feature type="compositionally biased region" description="Basic residues" evidence="1">
    <location>
        <begin position="13"/>
        <end position="23"/>
    </location>
</feature>
<dbReference type="EMBL" id="CADEAL010000138">
    <property type="protein sequence ID" value="CAB1415128.1"/>
    <property type="molecule type" value="Genomic_DNA"/>
</dbReference>